<evidence type="ECO:0000313" key="1">
    <source>
        <dbReference type="EMBL" id="CRL09314.1"/>
    </source>
</evidence>
<gene>
    <name evidence="1" type="ORF">NIT7321_00143</name>
</gene>
<dbReference type="RefSeq" id="WP_008562123.1">
    <property type="nucleotide sequence ID" value="NZ_CAKZKN010000121.1"/>
</dbReference>
<evidence type="ECO:0000313" key="2">
    <source>
        <dbReference type="Proteomes" id="UP000043764"/>
    </source>
</evidence>
<dbReference type="InterPro" id="IPR008767">
    <property type="entry name" value="Phage_SPP1_head-tail_adaptor"/>
</dbReference>
<reference evidence="1 2" key="1">
    <citation type="submission" date="2015-05" db="EMBL/GenBank/DDBJ databases">
        <authorList>
            <person name="Rodrigo-Torres Lidia"/>
            <person name="Arahal R.David."/>
        </authorList>
    </citation>
    <scope>NUCLEOTIDE SEQUENCE [LARGE SCALE GENOMIC DNA]</scope>
    <source>
        <strain evidence="1 2">CECT 7321</strain>
    </source>
</reference>
<dbReference type="OrthoDB" id="7570189at2"/>
<dbReference type="Gene3D" id="2.40.10.270">
    <property type="entry name" value="Bacteriophage SPP1 head-tail adaptor protein"/>
    <property type="match status" value="1"/>
</dbReference>
<name>A0A0H5CX34_9RHOB</name>
<protein>
    <submittedName>
        <fullName evidence="1">Bacteriophage head-tail adaptor</fullName>
    </submittedName>
</protein>
<proteinExistence type="predicted"/>
<dbReference type="InterPro" id="IPR038666">
    <property type="entry name" value="SSP1_head-tail_sf"/>
</dbReference>
<keyword evidence="2" id="KW-1185">Reference proteome</keyword>
<accession>A0A0H5CX34</accession>
<dbReference type="AlphaFoldDB" id="A0A0H5CX34"/>
<sequence length="122" mass="13789">MAGKPIPYRAPLKPRLSRRLMLEDPRRTSDGAGGHVEAWQVLGEHWCEMRALSGRSTDRLGTSLSLQRYRITLRAAPVGHSARPRPDQRFRDGGRIFRIDAVAEGDPDQRYLTCFVTEETTA</sequence>
<dbReference type="Pfam" id="PF05521">
    <property type="entry name" value="Phage_HCP"/>
    <property type="match status" value="1"/>
</dbReference>
<organism evidence="1 2">
    <name type="scientific">Phaeobacter italicus</name>
    <dbReference type="NCBI Taxonomy" id="481446"/>
    <lineage>
        <taxon>Bacteria</taxon>
        <taxon>Pseudomonadati</taxon>
        <taxon>Pseudomonadota</taxon>
        <taxon>Alphaproteobacteria</taxon>
        <taxon>Rhodobacterales</taxon>
        <taxon>Roseobacteraceae</taxon>
        <taxon>Phaeobacter</taxon>
    </lineage>
</organism>
<dbReference type="EMBL" id="CVRL01000002">
    <property type="protein sequence ID" value="CRL09314.1"/>
    <property type="molecule type" value="Genomic_DNA"/>
</dbReference>
<dbReference type="Proteomes" id="UP000043764">
    <property type="component" value="Unassembled WGS sequence"/>
</dbReference>
<dbReference type="STRING" id="481446.NIT7645_01525"/>